<dbReference type="GO" id="GO:0071555">
    <property type="term" value="P:cell wall organization"/>
    <property type="evidence" value="ECO:0007669"/>
    <property type="project" value="UniProtKB-KW"/>
</dbReference>
<evidence type="ECO:0000256" key="5">
    <source>
        <dbReference type="ARBA" id="ARBA00022801"/>
    </source>
</evidence>
<keyword evidence="4" id="KW-0964">Secreted</keyword>
<evidence type="ECO:0000256" key="4">
    <source>
        <dbReference type="ARBA" id="ARBA00022525"/>
    </source>
</evidence>
<keyword evidence="11" id="KW-1185">Reference proteome</keyword>
<organism evidence="10 11">
    <name type="scientific">Parasponia andersonii</name>
    <name type="common">Sponia andersonii</name>
    <dbReference type="NCBI Taxonomy" id="3476"/>
    <lineage>
        <taxon>Eukaryota</taxon>
        <taxon>Viridiplantae</taxon>
        <taxon>Streptophyta</taxon>
        <taxon>Embryophyta</taxon>
        <taxon>Tracheophyta</taxon>
        <taxon>Spermatophyta</taxon>
        <taxon>Magnoliopsida</taxon>
        <taxon>eudicotyledons</taxon>
        <taxon>Gunneridae</taxon>
        <taxon>Pentapetalae</taxon>
        <taxon>rosids</taxon>
        <taxon>fabids</taxon>
        <taxon>Rosales</taxon>
        <taxon>Cannabaceae</taxon>
        <taxon>Parasponia</taxon>
    </lineage>
</organism>
<evidence type="ECO:0000256" key="7">
    <source>
        <dbReference type="ARBA" id="ARBA00023316"/>
    </source>
</evidence>
<keyword evidence="7" id="KW-0961">Cell wall biogenesis/degradation</keyword>
<dbReference type="InterPro" id="IPR012334">
    <property type="entry name" value="Pectin_lyas_fold"/>
</dbReference>
<evidence type="ECO:0000256" key="3">
    <source>
        <dbReference type="ARBA" id="ARBA00022512"/>
    </source>
</evidence>
<comment type="subcellular location">
    <subcellularLocation>
        <location evidence="1">Secreted</location>
        <location evidence="1">Cell wall</location>
    </subcellularLocation>
</comment>
<keyword evidence="3" id="KW-0134">Cell wall</keyword>
<accession>A0A2P5CLS5</accession>
<dbReference type="STRING" id="3476.A0A2P5CLS5"/>
<reference evidence="11" key="1">
    <citation type="submission" date="2016-06" db="EMBL/GenBank/DDBJ databases">
        <title>Parallel loss of symbiosis genes in relatives of nitrogen-fixing non-legume Parasponia.</title>
        <authorList>
            <person name="Van Velzen R."/>
            <person name="Holmer R."/>
            <person name="Bu F."/>
            <person name="Rutten L."/>
            <person name="Van Zeijl A."/>
            <person name="Liu W."/>
            <person name="Santuari L."/>
            <person name="Cao Q."/>
            <person name="Sharma T."/>
            <person name="Shen D."/>
            <person name="Roswanjaya Y."/>
            <person name="Wardhani T."/>
            <person name="Kalhor M.S."/>
            <person name="Jansen J."/>
            <person name="Van den Hoogen J."/>
            <person name="Gungor B."/>
            <person name="Hartog M."/>
            <person name="Hontelez J."/>
            <person name="Verver J."/>
            <person name="Yang W.-C."/>
            <person name="Schijlen E."/>
            <person name="Repin R."/>
            <person name="Schilthuizen M."/>
            <person name="Schranz E."/>
            <person name="Heidstra R."/>
            <person name="Miyata K."/>
            <person name="Fedorova E."/>
            <person name="Kohlen W."/>
            <person name="Bisseling T."/>
            <person name="Smit S."/>
            <person name="Geurts R."/>
        </authorList>
    </citation>
    <scope>NUCLEOTIDE SEQUENCE [LARGE SCALE GENOMIC DNA]</scope>
    <source>
        <strain evidence="11">cv. WU1-14</strain>
    </source>
</reference>
<dbReference type="Gene3D" id="2.160.20.10">
    <property type="entry name" value="Single-stranded right-handed beta-helix, Pectin lyase-like"/>
    <property type="match status" value="1"/>
</dbReference>
<feature type="signal peptide" evidence="9">
    <location>
        <begin position="1"/>
        <end position="27"/>
    </location>
</feature>
<evidence type="ECO:0000256" key="9">
    <source>
        <dbReference type="SAM" id="SignalP"/>
    </source>
</evidence>
<comment type="caution">
    <text evidence="10">The sequence shown here is derived from an EMBL/GenBank/DDBJ whole genome shotgun (WGS) entry which is preliminary data.</text>
</comment>
<feature type="chain" id="PRO_5015133619" evidence="9">
    <location>
        <begin position="28"/>
        <end position="276"/>
    </location>
</feature>
<sequence>MAVSIRRSCHTIIISLIFCLSLVYCEAKMPLLPPDRDTFRGTNLGIHDKAAPTEKIFNVLNFGAKPDGRRDNTEAFMKTWVAACHFRGRARVLIPPGVYSLGPVVFAGPCSGPGPIIVQVSGTLKADKDISLYEEPSWFLFESINGLVVTGSGTFDGQGESAWKYNDCQNNNDCVQLPSSIKLNKVSNVVLRGFTSADSKGVHIFITNSQNIRLRKLHVLAPADSPNTDGIHISTSNNVKVSKTIIKTGDDCIGMIKGSTNIAINKVLCGPGHGIR</sequence>
<evidence type="ECO:0000313" key="10">
    <source>
        <dbReference type="EMBL" id="PON61955.1"/>
    </source>
</evidence>
<proteinExistence type="inferred from homology"/>
<dbReference type="Pfam" id="PF00295">
    <property type="entry name" value="Glyco_hydro_28"/>
    <property type="match status" value="1"/>
</dbReference>
<keyword evidence="5 8" id="KW-0378">Hydrolase</keyword>
<dbReference type="InterPro" id="IPR011050">
    <property type="entry name" value="Pectin_lyase_fold/virulence"/>
</dbReference>
<evidence type="ECO:0000256" key="1">
    <source>
        <dbReference type="ARBA" id="ARBA00004191"/>
    </source>
</evidence>
<evidence type="ECO:0000256" key="6">
    <source>
        <dbReference type="ARBA" id="ARBA00023295"/>
    </source>
</evidence>
<protein>
    <submittedName>
        <fullName evidence="10">Glycoside hydrolase</fullName>
    </submittedName>
</protein>
<keyword evidence="9" id="KW-0732">Signal</keyword>
<dbReference type="EMBL" id="JXTB01000117">
    <property type="protein sequence ID" value="PON61955.1"/>
    <property type="molecule type" value="Genomic_DNA"/>
</dbReference>
<dbReference type="Proteomes" id="UP000237105">
    <property type="component" value="Unassembled WGS sequence"/>
</dbReference>
<comment type="similarity">
    <text evidence="2 8">Belongs to the glycosyl hydrolase 28 family.</text>
</comment>
<dbReference type="SUPFAM" id="SSF51126">
    <property type="entry name" value="Pectin lyase-like"/>
    <property type="match status" value="1"/>
</dbReference>
<dbReference type="InterPro" id="IPR000743">
    <property type="entry name" value="Glyco_hydro_28"/>
</dbReference>
<dbReference type="AlphaFoldDB" id="A0A2P5CLS5"/>
<dbReference type="GO" id="GO:0005975">
    <property type="term" value="P:carbohydrate metabolic process"/>
    <property type="evidence" value="ECO:0007669"/>
    <property type="project" value="InterPro"/>
</dbReference>
<evidence type="ECO:0000256" key="2">
    <source>
        <dbReference type="ARBA" id="ARBA00008834"/>
    </source>
</evidence>
<evidence type="ECO:0000313" key="11">
    <source>
        <dbReference type="Proteomes" id="UP000237105"/>
    </source>
</evidence>
<dbReference type="GO" id="GO:0004650">
    <property type="term" value="F:polygalacturonase activity"/>
    <property type="evidence" value="ECO:0007669"/>
    <property type="project" value="InterPro"/>
</dbReference>
<evidence type="ECO:0000256" key="8">
    <source>
        <dbReference type="RuleBase" id="RU361169"/>
    </source>
</evidence>
<gene>
    <name evidence="10" type="ORF">PanWU01x14_141570</name>
</gene>
<keyword evidence="6 8" id="KW-0326">Glycosidase</keyword>
<dbReference type="OrthoDB" id="187139at2759"/>
<name>A0A2P5CLS5_PARAD</name>
<dbReference type="PANTHER" id="PTHR31375">
    <property type="match status" value="1"/>
</dbReference>